<dbReference type="Proteomes" id="UP001301869">
    <property type="component" value="Chromosome"/>
</dbReference>
<evidence type="ECO:0000313" key="1">
    <source>
        <dbReference type="EMBL" id="WNK19076.1"/>
    </source>
</evidence>
<name>A0ABY9YWB9_9GAMM</name>
<dbReference type="EMBL" id="CP119391">
    <property type="protein sequence ID" value="WNK19076.1"/>
    <property type="molecule type" value="Genomic_DNA"/>
</dbReference>
<dbReference type="RefSeq" id="WP_311882170.1">
    <property type="nucleotide sequence ID" value="NZ_CP119391.1"/>
</dbReference>
<evidence type="ECO:0000313" key="2">
    <source>
        <dbReference type="Proteomes" id="UP001301869"/>
    </source>
</evidence>
<proteinExistence type="predicted"/>
<sequence length="105" mass="11947">MADMGETFFRYITILQLIPPYPRSISTTELMGHLAQRGINIGSRSLQRDLNDRLSRYFPLFCDTTTKPYRWSMDHHYATGIPAINQHSSKGHETALPSMSTSVVT</sequence>
<keyword evidence="2" id="KW-1185">Reference proteome</keyword>
<reference evidence="1 2" key="1">
    <citation type="submission" date="2023-03" db="EMBL/GenBank/DDBJ databases">
        <title>Halomonas sp. nov., isolated from Korean tranditional fermented seafood 'Jeotgal'.</title>
        <authorList>
            <person name="Kim B."/>
            <person name="Shin N.-R."/>
        </authorList>
    </citation>
    <scope>NUCLEOTIDE SEQUENCE [LARGE SCALE GENOMIC DNA]</scope>
    <source>
        <strain evidence="1 2">SG2L-4</strain>
    </source>
</reference>
<protein>
    <recommendedName>
        <fullName evidence="3">Winged helix-turn helix domain-containing protein</fullName>
    </recommendedName>
</protein>
<gene>
    <name evidence="1" type="ORF">P1P91_09300</name>
</gene>
<accession>A0ABY9YWB9</accession>
<evidence type="ECO:0008006" key="3">
    <source>
        <dbReference type="Google" id="ProtNLM"/>
    </source>
</evidence>
<organism evidence="1 2">
    <name type="scientific">Halomonas piscis</name>
    <dbReference type="NCBI Taxonomy" id="3031727"/>
    <lineage>
        <taxon>Bacteria</taxon>
        <taxon>Pseudomonadati</taxon>
        <taxon>Pseudomonadota</taxon>
        <taxon>Gammaproteobacteria</taxon>
        <taxon>Oceanospirillales</taxon>
        <taxon>Halomonadaceae</taxon>
        <taxon>Halomonas</taxon>
    </lineage>
</organism>